<proteinExistence type="predicted"/>
<dbReference type="EMBL" id="JAHFXS010000090">
    <property type="protein sequence ID" value="KAG9989327.1"/>
    <property type="molecule type" value="Genomic_DNA"/>
</dbReference>
<feature type="compositionally biased region" description="Polar residues" evidence="1">
    <location>
        <begin position="41"/>
        <end position="50"/>
    </location>
</feature>
<comment type="caution">
    <text evidence="2">The sequence shown here is derived from an EMBL/GenBank/DDBJ whole genome shotgun (WGS) entry which is preliminary data.</text>
</comment>
<evidence type="ECO:0000313" key="3">
    <source>
        <dbReference type="Proteomes" id="UP000729357"/>
    </source>
</evidence>
<evidence type="ECO:0000313" key="2">
    <source>
        <dbReference type="EMBL" id="KAG9989327.1"/>
    </source>
</evidence>
<name>A0A9P8G2B1_AURME</name>
<accession>A0A9P8G2B1</accession>
<evidence type="ECO:0000256" key="1">
    <source>
        <dbReference type="SAM" id="MobiDB-lite"/>
    </source>
</evidence>
<feature type="region of interest" description="Disordered" evidence="1">
    <location>
        <begin position="1"/>
        <end position="59"/>
    </location>
</feature>
<dbReference type="AlphaFoldDB" id="A0A9P8G2B1"/>
<gene>
    <name evidence="2" type="ORF">KCU98_g1967</name>
</gene>
<feature type="region of interest" description="Disordered" evidence="1">
    <location>
        <begin position="167"/>
        <end position="196"/>
    </location>
</feature>
<sequence>MSEQQASAGASIPNEQVIAKHFDHQDASVTDQQAPVDKSTDPITHSSNSPRDNHAGDLHNSSVKIYTSMLEHFSKGNTEEGEKLAQGLVFWGPYPEKVHARLFLAQGTQDALMHACLACKEAAKAIAKYGETDNEKFKLLDLALRTRAQAKAEEGLGVIEEVDEEDGQIKNVEKGSHEVKEGDGPKVEKGGSGKVI</sequence>
<protein>
    <submittedName>
        <fullName evidence="2">Uncharacterized protein</fullName>
    </submittedName>
</protein>
<reference evidence="2" key="1">
    <citation type="journal article" date="2021" name="J Fungi (Basel)">
        <title>Virulence traits and population genomics of the black yeast Aureobasidium melanogenum.</title>
        <authorList>
            <person name="Cernosa A."/>
            <person name="Sun X."/>
            <person name="Gostincar C."/>
            <person name="Fang C."/>
            <person name="Gunde-Cimerman N."/>
            <person name="Song Z."/>
        </authorList>
    </citation>
    <scope>NUCLEOTIDE SEQUENCE</scope>
    <source>
        <strain evidence="2">EXF-9298</strain>
    </source>
</reference>
<keyword evidence="3" id="KW-1185">Reference proteome</keyword>
<feature type="non-terminal residue" evidence="2">
    <location>
        <position position="1"/>
    </location>
</feature>
<reference evidence="2" key="2">
    <citation type="submission" date="2021-08" db="EMBL/GenBank/DDBJ databases">
        <authorList>
            <person name="Gostincar C."/>
            <person name="Sun X."/>
            <person name="Song Z."/>
            <person name="Gunde-Cimerman N."/>
        </authorList>
    </citation>
    <scope>NUCLEOTIDE SEQUENCE</scope>
    <source>
        <strain evidence="2">EXF-9298</strain>
    </source>
</reference>
<dbReference type="Proteomes" id="UP000729357">
    <property type="component" value="Unassembled WGS sequence"/>
</dbReference>
<organism evidence="2 3">
    <name type="scientific">Aureobasidium melanogenum</name>
    <name type="common">Aureobasidium pullulans var. melanogenum</name>
    <dbReference type="NCBI Taxonomy" id="46634"/>
    <lineage>
        <taxon>Eukaryota</taxon>
        <taxon>Fungi</taxon>
        <taxon>Dikarya</taxon>
        <taxon>Ascomycota</taxon>
        <taxon>Pezizomycotina</taxon>
        <taxon>Dothideomycetes</taxon>
        <taxon>Dothideomycetidae</taxon>
        <taxon>Dothideales</taxon>
        <taxon>Saccotheciaceae</taxon>
        <taxon>Aureobasidium</taxon>
    </lineage>
</organism>